<evidence type="ECO:0000256" key="8">
    <source>
        <dbReference type="ARBA" id="ARBA00023237"/>
    </source>
</evidence>
<keyword evidence="4 9" id="KW-1134">Transmembrane beta strand</keyword>
<keyword evidence="7 9" id="KW-0472">Membrane</keyword>
<proteinExistence type="inferred from homology"/>
<evidence type="ECO:0000256" key="4">
    <source>
        <dbReference type="ARBA" id="ARBA00022452"/>
    </source>
</evidence>
<keyword evidence="5 9" id="KW-0812">Transmembrane</keyword>
<dbReference type="KEGG" id="hhk:HH1059_09290"/>
<evidence type="ECO:0000313" key="13">
    <source>
        <dbReference type="EMBL" id="BAU57622.1"/>
    </source>
</evidence>
<dbReference type="PANTHER" id="PTHR30069:SF41">
    <property type="entry name" value="HEME_HEMOPEXIN UTILIZATION PROTEIN C"/>
    <property type="match status" value="1"/>
</dbReference>
<evidence type="ECO:0000256" key="9">
    <source>
        <dbReference type="PROSITE-ProRule" id="PRU01360"/>
    </source>
</evidence>
<dbReference type="OrthoDB" id="9760494at2"/>
<protein>
    <submittedName>
        <fullName evidence="13">IRON-REGULATED OUTER MEMBRANE PROTEIN</fullName>
    </submittedName>
</protein>
<keyword evidence="14" id="KW-1185">Reference proteome</keyword>
<feature type="domain" description="TonB-dependent receptor-like beta-barrel" evidence="11">
    <location>
        <begin position="256"/>
        <end position="681"/>
    </location>
</feature>
<keyword evidence="3 9" id="KW-0813">Transport</keyword>
<dbReference type="Proteomes" id="UP000218890">
    <property type="component" value="Chromosome"/>
</dbReference>
<sequence>MLRFDSHNLRQFSLGSLGLLSLSALYPAALLAEQQDSQSITTSSGAGTTLLSPVTIEAGAEGGASSISSELLQRRQASHSGEIFRGEAAANVGGGSRNAQRLYLRGIEANNLNVTIDGAREGRDLHQHRGGLSGIDPDLLKAVDIDPSPAADQGAGALGGSIRFTTKDAQDLLLPDKDRGARAKTGYASADKSYRGSTTAYAMLGQNTGILSHISAVNRDDYRIGEGGTMPGSGGRDRDYMLKLSRIPETNGDESRFNDHELRFSAQRNTFVGDHAYGSIGSDFGDPKLETRQDEVRQERERDTYNFAHHYDPDANHIDWRLNIYRNDNRLKRLDDDSETRALEHGADLRNTFTFHIGDSEHRLTAGADYYLEDGQNNRPDEPDLSHESRNLGLFLQNRMRYGRLGVSLGARFDDYSTEFFDRKLEGDALSPNISTDFEMTEGWTAFAGYGEAVSGSGLIPVGWMQFIDERTNLNNDEPFKAEESSRWEAGLDYESRGLFKERDSFKLNATYFETKIDNSIERDDNWGSPYTVTWDDDRRPPSVQKEDDPLVGNVINRDDTLITRGFEIRAAWGYATYDTQLSFMSAETVNEDGDPQGVSRRRGGIGGDRLVWDNRWAATEQITLGYTLTWVGDHTDVPDDEPERDGYDLHDIQVEWLPCGPSGLPGGGEELKLALAINNLFDTRYAEHTSLAWEDNGDYHIRSEPGRDVRITAELRF</sequence>
<dbReference type="EMBL" id="AP017372">
    <property type="protein sequence ID" value="BAU57622.1"/>
    <property type="molecule type" value="Genomic_DNA"/>
</dbReference>
<comment type="subcellular location">
    <subcellularLocation>
        <location evidence="1 9">Cell outer membrane</location>
        <topology evidence="1 9">Multi-pass membrane protein</topology>
    </subcellularLocation>
</comment>
<dbReference type="InterPro" id="IPR039426">
    <property type="entry name" value="TonB-dep_rcpt-like"/>
</dbReference>
<dbReference type="InterPro" id="IPR036942">
    <property type="entry name" value="Beta-barrel_TonB_sf"/>
</dbReference>
<dbReference type="Pfam" id="PF00593">
    <property type="entry name" value="TonB_dep_Rec_b-barrel"/>
    <property type="match status" value="1"/>
</dbReference>
<dbReference type="InterPro" id="IPR037066">
    <property type="entry name" value="Plug_dom_sf"/>
</dbReference>
<dbReference type="PANTHER" id="PTHR30069">
    <property type="entry name" value="TONB-DEPENDENT OUTER MEMBRANE RECEPTOR"/>
    <property type="match status" value="1"/>
</dbReference>
<evidence type="ECO:0000256" key="3">
    <source>
        <dbReference type="ARBA" id="ARBA00022448"/>
    </source>
</evidence>
<dbReference type="PROSITE" id="PS52016">
    <property type="entry name" value="TONB_DEPENDENT_REC_3"/>
    <property type="match status" value="1"/>
</dbReference>
<keyword evidence="6 10" id="KW-0798">TonB box</keyword>
<dbReference type="RefSeq" id="WP_096408828.1">
    <property type="nucleotide sequence ID" value="NZ_AP017372.2"/>
</dbReference>
<evidence type="ECO:0000313" key="14">
    <source>
        <dbReference type="Proteomes" id="UP000218890"/>
    </source>
</evidence>
<evidence type="ECO:0000256" key="1">
    <source>
        <dbReference type="ARBA" id="ARBA00004571"/>
    </source>
</evidence>
<dbReference type="GO" id="GO:0015344">
    <property type="term" value="F:siderophore uptake transmembrane transporter activity"/>
    <property type="evidence" value="ECO:0007669"/>
    <property type="project" value="TreeGrafter"/>
</dbReference>
<dbReference type="InterPro" id="IPR012910">
    <property type="entry name" value="Plug_dom"/>
</dbReference>
<evidence type="ECO:0000259" key="12">
    <source>
        <dbReference type="Pfam" id="PF07715"/>
    </source>
</evidence>
<dbReference type="Gene3D" id="2.40.170.20">
    <property type="entry name" value="TonB-dependent receptor, beta-barrel domain"/>
    <property type="match status" value="1"/>
</dbReference>
<evidence type="ECO:0000256" key="5">
    <source>
        <dbReference type="ARBA" id="ARBA00022692"/>
    </source>
</evidence>
<evidence type="ECO:0000259" key="11">
    <source>
        <dbReference type="Pfam" id="PF00593"/>
    </source>
</evidence>
<accession>A0A0X8X8Q2</accession>
<dbReference type="Pfam" id="PF07715">
    <property type="entry name" value="Plug"/>
    <property type="match status" value="1"/>
</dbReference>
<evidence type="ECO:0000256" key="6">
    <source>
        <dbReference type="ARBA" id="ARBA00023077"/>
    </source>
</evidence>
<dbReference type="InterPro" id="IPR000531">
    <property type="entry name" value="Beta-barrel_TonB"/>
</dbReference>
<organism evidence="13 14">
    <name type="scientific">Halorhodospira halochloris</name>
    <name type="common">Ectothiorhodospira halochloris</name>
    <dbReference type="NCBI Taxonomy" id="1052"/>
    <lineage>
        <taxon>Bacteria</taxon>
        <taxon>Pseudomonadati</taxon>
        <taxon>Pseudomonadota</taxon>
        <taxon>Gammaproteobacteria</taxon>
        <taxon>Chromatiales</taxon>
        <taxon>Ectothiorhodospiraceae</taxon>
        <taxon>Halorhodospira</taxon>
    </lineage>
</organism>
<dbReference type="Gene3D" id="2.170.130.10">
    <property type="entry name" value="TonB-dependent receptor, plug domain"/>
    <property type="match status" value="1"/>
</dbReference>
<feature type="domain" description="TonB-dependent receptor plug" evidence="12">
    <location>
        <begin position="64"/>
        <end position="160"/>
    </location>
</feature>
<evidence type="ECO:0000256" key="10">
    <source>
        <dbReference type="RuleBase" id="RU003357"/>
    </source>
</evidence>
<evidence type="ECO:0000256" key="7">
    <source>
        <dbReference type="ARBA" id="ARBA00023136"/>
    </source>
</evidence>
<gene>
    <name evidence="13" type="ORF">HH1059_09290</name>
</gene>
<name>A0A0X8X8Q2_HALHR</name>
<evidence type="ECO:0000256" key="2">
    <source>
        <dbReference type="ARBA" id="ARBA00009810"/>
    </source>
</evidence>
<dbReference type="GO" id="GO:0044718">
    <property type="term" value="P:siderophore transmembrane transport"/>
    <property type="evidence" value="ECO:0007669"/>
    <property type="project" value="TreeGrafter"/>
</dbReference>
<comment type="similarity">
    <text evidence="2 9 10">Belongs to the TonB-dependent receptor family.</text>
</comment>
<dbReference type="AlphaFoldDB" id="A0A0X8X8Q2"/>
<keyword evidence="8 9" id="KW-0998">Cell outer membrane</keyword>
<dbReference type="SUPFAM" id="SSF56935">
    <property type="entry name" value="Porins"/>
    <property type="match status" value="1"/>
</dbReference>
<reference evidence="13" key="1">
    <citation type="submission" date="2016-02" db="EMBL/GenBank/DDBJ databases">
        <title>Halorhodospira halochloris DSM-1059 complete genome, version 2.</title>
        <authorList>
            <person name="Tsukatani Y."/>
        </authorList>
    </citation>
    <scope>NUCLEOTIDE SEQUENCE</scope>
    <source>
        <strain evidence="13">DSM 1059</strain>
    </source>
</reference>
<dbReference type="GO" id="GO:0009279">
    <property type="term" value="C:cell outer membrane"/>
    <property type="evidence" value="ECO:0007669"/>
    <property type="project" value="UniProtKB-SubCell"/>
</dbReference>